<keyword evidence="2" id="KW-1185">Reference proteome</keyword>
<dbReference type="OrthoDB" id="8828062at2759"/>
<sequence>MADPGHNRRHPMLAVIQHDIVNLQLHLLRQRKRRRRRAPKERTVWVRPWIERRQQFGIYHQLMVRDQGSETGQLRLMGTGDCLQEKTRGGDFFRAKIYTEGTKSSAPGRVRDFGNGTYGVTFRLLWEGDVTISVLMVHSSSAVRVLKRVAESFPFNRSSYAGVQWYCQRPRNASCDATMFHRHAGYLKEHTDLGLTEEEMRYFKFTTRQPETVVIIKSPNTSGATFDNVDEWYLFQIYLPDDAAGRDSVSSDFRGLWFDTPCMDQLSFACQYPGNG</sequence>
<reference evidence="1" key="1">
    <citation type="submission" date="2022-01" db="EMBL/GenBank/DDBJ databases">
        <authorList>
            <person name="Braso-Vives M."/>
        </authorList>
    </citation>
    <scope>NUCLEOTIDE SEQUENCE</scope>
</reference>
<protein>
    <submittedName>
        <fullName evidence="1">NXPE3 protein</fullName>
    </submittedName>
</protein>
<organism evidence="1 2">
    <name type="scientific">Branchiostoma lanceolatum</name>
    <name type="common">Common lancelet</name>
    <name type="synonym">Amphioxus lanceolatum</name>
    <dbReference type="NCBI Taxonomy" id="7740"/>
    <lineage>
        <taxon>Eukaryota</taxon>
        <taxon>Metazoa</taxon>
        <taxon>Chordata</taxon>
        <taxon>Cephalochordata</taxon>
        <taxon>Leptocardii</taxon>
        <taxon>Amphioxiformes</taxon>
        <taxon>Branchiostomatidae</taxon>
        <taxon>Branchiostoma</taxon>
    </lineage>
</organism>
<dbReference type="InterPro" id="IPR026845">
    <property type="entry name" value="NXPH/NXPE"/>
</dbReference>
<dbReference type="AlphaFoldDB" id="A0A8K0AEJ4"/>
<dbReference type="EMBL" id="OV696694">
    <property type="protein sequence ID" value="CAH1274532.1"/>
    <property type="molecule type" value="Genomic_DNA"/>
</dbReference>
<gene>
    <name evidence="1" type="primary">NXPE3</name>
    <name evidence="1" type="ORF">BLAG_LOCUS25528</name>
</gene>
<evidence type="ECO:0000313" key="2">
    <source>
        <dbReference type="Proteomes" id="UP000838412"/>
    </source>
</evidence>
<dbReference type="Pfam" id="PF06312">
    <property type="entry name" value="Neurexophilin"/>
    <property type="match status" value="1"/>
</dbReference>
<proteinExistence type="predicted"/>
<dbReference type="Gene3D" id="2.60.40.10">
    <property type="entry name" value="Immunoglobulins"/>
    <property type="match status" value="1"/>
</dbReference>
<dbReference type="Proteomes" id="UP000838412">
    <property type="component" value="Chromosome 9"/>
</dbReference>
<accession>A0A8K0AEJ4</accession>
<dbReference type="PANTHER" id="PTHR16165:SF5">
    <property type="entry name" value="NXPE FAMILY MEMBER 3"/>
    <property type="match status" value="1"/>
</dbReference>
<dbReference type="PANTHER" id="PTHR16165">
    <property type="entry name" value="NXPE FAMILY MEMBER"/>
    <property type="match status" value="1"/>
</dbReference>
<name>A0A8K0AEJ4_BRALA</name>
<dbReference type="InterPro" id="IPR014756">
    <property type="entry name" value="Ig_E-set"/>
</dbReference>
<evidence type="ECO:0000313" key="1">
    <source>
        <dbReference type="EMBL" id="CAH1274532.1"/>
    </source>
</evidence>
<dbReference type="InterPro" id="IPR013783">
    <property type="entry name" value="Ig-like_fold"/>
</dbReference>
<dbReference type="SUPFAM" id="SSF81296">
    <property type="entry name" value="E set domains"/>
    <property type="match status" value="1"/>
</dbReference>